<evidence type="ECO:0000313" key="2">
    <source>
        <dbReference type="EMBL" id="KAK6754139.1"/>
    </source>
</evidence>
<name>A0ABR1DUP4_NECAM</name>
<evidence type="ECO:0000256" key="1">
    <source>
        <dbReference type="SAM" id="Phobius"/>
    </source>
</evidence>
<protein>
    <submittedName>
        <fullName evidence="2">Uncharacterized protein</fullName>
    </submittedName>
</protein>
<sequence length="259" mass="28623">MSYVGSNRHLKRTVLSAAAYAIAYVLHVVLTRLYTVESKRHEAPTAAQTGAVERRVMKEYIKQSTGNNMDQLVFYIPCSYVYRGDSDQANFVQLMKDAGTSDRTLIVSLTNNATDVGKWYEQGDQNVIGIDTPNAVNKTVAFGSNREHPVTSSTAQPTTTGASTLQPQALLRQVELLHREQQPQSLPPLHSLQAQALLRQVELLRHQQQQPQSLPPLHSLQAQALLRQVELLGTATSVTSSTAQPTSTGLLRQVELLHF</sequence>
<dbReference type="Proteomes" id="UP001303046">
    <property type="component" value="Unassembled WGS sequence"/>
</dbReference>
<gene>
    <name evidence="2" type="primary">Necator_chrV.g18045</name>
    <name evidence="2" type="ORF">RB195_013255</name>
</gene>
<dbReference type="EMBL" id="JAVFWL010000005">
    <property type="protein sequence ID" value="KAK6754139.1"/>
    <property type="molecule type" value="Genomic_DNA"/>
</dbReference>
<keyword evidence="1" id="KW-0812">Transmembrane</keyword>
<keyword evidence="1" id="KW-0472">Membrane</keyword>
<organism evidence="2 3">
    <name type="scientific">Necator americanus</name>
    <name type="common">Human hookworm</name>
    <dbReference type="NCBI Taxonomy" id="51031"/>
    <lineage>
        <taxon>Eukaryota</taxon>
        <taxon>Metazoa</taxon>
        <taxon>Ecdysozoa</taxon>
        <taxon>Nematoda</taxon>
        <taxon>Chromadorea</taxon>
        <taxon>Rhabditida</taxon>
        <taxon>Rhabditina</taxon>
        <taxon>Rhabditomorpha</taxon>
        <taxon>Strongyloidea</taxon>
        <taxon>Ancylostomatidae</taxon>
        <taxon>Bunostominae</taxon>
        <taxon>Necator</taxon>
    </lineage>
</organism>
<keyword evidence="3" id="KW-1185">Reference proteome</keyword>
<proteinExistence type="predicted"/>
<feature type="transmembrane region" description="Helical" evidence="1">
    <location>
        <begin position="12"/>
        <end position="30"/>
    </location>
</feature>
<comment type="caution">
    <text evidence="2">The sequence shown here is derived from an EMBL/GenBank/DDBJ whole genome shotgun (WGS) entry which is preliminary data.</text>
</comment>
<evidence type="ECO:0000313" key="3">
    <source>
        <dbReference type="Proteomes" id="UP001303046"/>
    </source>
</evidence>
<accession>A0ABR1DUP4</accession>
<keyword evidence="1" id="KW-1133">Transmembrane helix</keyword>
<reference evidence="2 3" key="1">
    <citation type="submission" date="2023-08" db="EMBL/GenBank/DDBJ databases">
        <title>A Necator americanus chromosomal reference genome.</title>
        <authorList>
            <person name="Ilik V."/>
            <person name="Petrzelkova K.J."/>
            <person name="Pardy F."/>
            <person name="Fuh T."/>
            <person name="Niatou-Singa F.S."/>
            <person name="Gouil Q."/>
            <person name="Baker L."/>
            <person name="Ritchie M.E."/>
            <person name="Jex A.R."/>
            <person name="Gazzola D."/>
            <person name="Li H."/>
            <person name="Toshio Fujiwara R."/>
            <person name="Zhan B."/>
            <person name="Aroian R.V."/>
            <person name="Pafco B."/>
            <person name="Schwarz E.M."/>
        </authorList>
    </citation>
    <scope>NUCLEOTIDE SEQUENCE [LARGE SCALE GENOMIC DNA]</scope>
    <source>
        <strain evidence="2 3">Aroian</strain>
        <tissue evidence="2">Whole animal</tissue>
    </source>
</reference>